<dbReference type="GO" id="GO:0005737">
    <property type="term" value="C:cytoplasm"/>
    <property type="evidence" value="ECO:0007669"/>
    <property type="project" value="UniProtKB-SubCell"/>
</dbReference>
<comment type="caution">
    <text evidence="14">The sequence shown here is derived from an EMBL/GenBank/DDBJ whole genome shotgun (WGS) entry which is preliminary data.</text>
</comment>
<feature type="compositionally biased region" description="Pro residues" evidence="12">
    <location>
        <begin position="43"/>
        <end position="58"/>
    </location>
</feature>
<dbReference type="OrthoDB" id="20295at2759"/>
<dbReference type="GO" id="GO:0036503">
    <property type="term" value="P:ERAD pathway"/>
    <property type="evidence" value="ECO:0007669"/>
    <property type="project" value="InterPro"/>
</dbReference>
<dbReference type="InterPro" id="IPR013083">
    <property type="entry name" value="Znf_RING/FYVE/PHD"/>
</dbReference>
<comment type="pathway">
    <text evidence="4">Protein modification; protein ubiquitination.</text>
</comment>
<evidence type="ECO:0000256" key="3">
    <source>
        <dbReference type="ARBA" id="ARBA00004496"/>
    </source>
</evidence>
<evidence type="ECO:0000256" key="1">
    <source>
        <dbReference type="ARBA" id="ARBA00000900"/>
    </source>
</evidence>
<comment type="similarity">
    <text evidence="5">Belongs to the ubiquitin conjugation factor E4 family.</text>
</comment>
<keyword evidence="15" id="KW-1185">Reference proteome</keyword>
<dbReference type="EMBL" id="BPQB01000087">
    <property type="protein sequence ID" value="GJE98441.1"/>
    <property type="molecule type" value="Genomic_DNA"/>
</dbReference>
<proteinExistence type="inferred from homology"/>
<keyword evidence="7" id="KW-0963">Cytoplasm</keyword>
<evidence type="ECO:0000256" key="11">
    <source>
        <dbReference type="SAM" id="Coils"/>
    </source>
</evidence>
<dbReference type="CDD" id="cd16657">
    <property type="entry name" value="RING-Ubox_UBE4A"/>
    <property type="match status" value="1"/>
</dbReference>
<dbReference type="SMART" id="SM00504">
    <property type="entry name" value="Ubox"/>
    <property type="match status" value="1"/>
</dbReference>
<dbReference type="InterPro" id="IPR045132">
    <property type="entry name" value="UBE4"/>
</dbReference>
<evidence type="ECO:0000256" key="12">
    <source>
        <dbReference type="SAM" id="MobiDB-lite"/>
    </source>
</evidence>
<sequence>MSTNPQDDAERIRLKRLAKLQGVASSSPSPAQTPASASSTPPASKPQTPPPQTKPQPKPITIKRPADTPAQPATAPPKKKAPSAPLKFDLPTWEDETIRTVLNVTLDREQAEKTGWEVVWLKSLAAELESEAPDAPKPIRLHSDIIDRLLIARLELDPQGMSDDLEYLPVLASLQPQTVFEYLVSSWKRINTARSALLKKNYSPPDTMRGVEVLDKIRDLVISYAGLTLQEPEMFPQPSGKPIGAPEFVANLINLSSLAAPLLSVQSSSSAVLYPSDVQPFLQDLARRFDNEDQELDAVLGPVLRGLCFHEALFRPEGLAGGDASWRGVISGLEALISVKPIANMLTRLEDFNPPNAQAHNIELVSLFGPILRLGVFDREWPSISAAYFTKAEGRPATDLESARASLRGTLKSLQASMFQIFNSLVRNSAESREAVLNYFARIIALNVRRAGMQVEPETVASDSFMVNLQAILFRFCEPFIDANYSKIDRIDPLYFAHSSRIDLKEETRINAASQEAEEWRSQYANDGAPAPNFISDIFYITLAMNHYGYHKTITSFEELARQYDEMQRHLEQLEGDGSWRTTPLRARMEAAINAVKTEMDKVRAAQMAYETQLAEPELVFRAISFTNFVSTWLIRLADPKHQHPNPPVELPLPQDVPISFKVLPEYAIEDVVEFHLFAIRAAPDSLELTGKVELMMWALTFLTSTWYIKNPFLKSKMVEALSYACWKWDGRRSILESVLNTHPMALKYLMPALIHFYIEVEQTGASSQFYDKFNARRAISHVFRIIWNNPQHRDALKAQTKTNMDRFVRFVNLMINDVTYLLDECLTDLAKIHELQTEMADTEAFSRLTQQQRREREGNLRSLERQTTTYTQLGSSTVALLKMFTAETKEPFMVPEIVDRLAAMLDYNLDALAGPRCRDLKVKDREKYKFNPGALLGDILGVYLNLSDQGEFARAVANDGRSYKKEIFERAFFFATKHFLLKSENDIERLRLFVVKVEETKATIEAEEDMGDVPDEFLDPLMYTLMRDPVILPSSRSTIDRSTIKAHLLSDAKDPFNRMPLSIDDVVPNVELKAKIDAFLAERKNKNTAFDKPESELVDMHKDEDAMDIS</sequence>
<comment type="subcellular location">
    <subcellularLocation>
        <location evidence="3">Cytoplasm</location>
    </subcellularLocation>
    <subcellularLocation>
        <location evidence="2">Nucleus</location>
    </subcellularLocation>
</comment>
<evidence type="ECO:0000256" key="10">
    <source>
        <dbReference type="ARBA" id="ARBA00023242"/>
    </source>
</evidence>
<dbReference type="Gene3D" id="3.30.40.10">
    <property type="entry name" value="Zinc/RING finger domain, C3HC4 (zinc finger)"/>
    <property type="match status" value="1"/>
</dbReference>
<evidence type="ECO:0000259" key="13">
    <source>
        <dbReference type="PROSITE" id="PS51698"/>
    </source>
</evidence>
<dbReference type="Pfam" id="PF10408">
    <property type="entry name" value="Ufd2P_core"/>
    <property type="match status" value="1"/>
</dbReference>
<feature type="coiled-coil region" evidence="11">
    <location>
        <begin position="557"/>
        <end position="606"/>
    </location>
</feature>
<evidence type="ECO:0000313" key="15">
    <source>
        <dbReference type="Proteomes" id="UP000703269"/>
    </source>
</evidence>
<evidence type="ECO:0000256" key="7">
    <source>
        <dbReference type="ARBA" id="ARBA00022490"/>
    </source>
</evidence>
<dbReference type="InterPro" id="IPR019474">
    <property type="entry name" value="Ub_conjug_fac_E4_core"/>
</dbReference>
<evidence type="ECO:0000256" key="2">
    <source>
        <dbReference type="ARBA" id="ARBA00004123"/>
    </source>
</evidence>
<organism evidence="14 15">
    <name type="scientific">Phanerochaete sordida</name>
    <dbReference type="NCBI Taxonomy" id="48140"/>
    <lineage>
        <taxon>Eukaryota</taxon>
        <taxon>Fungi</taxon>
        <taxon>Dikarya</taxon>
        <taxon>Basidiomycota</taxon>
        <taxon>Agaricomycotina</taxon>
        <taxon>Agaricomycetes</taxon>
        <taxon>Polyporales</taxon>
        <taxon>Phanerochaetaceae</taxon>
        <taxon>Phanerochaete</taxon>
    </lineage>
</organism>
<evidence type="ECO:0000256" key="4">
    <source>
        <dbReference type="ARBA" id="ARBA00004906"/>
    </source>
</evidence>
<dbReference type="Proteomes" id="UP000703269">
    <property type="component" value="Unassembled WGS sequence"/>
</dbReference>
<evidence type="ECO:0000256" key="9">
    <source>
        <dbReference type="ARBA" id="ARBA00022786"/>
    </source>
</evidence>
<dbReference type="AlphaFoldDB" id="A0A9P3LKE4"/>
<dbReference type="Pfam" id="PF04564">
    <property type="entry name" value="U-box"/>
    <property type="match status" value="1"/>
</dbReference>
<dbReference type="PANTHER" id="PTHR13931">
    <property type="entry name" value="UBIQUITINATION FACTOR E4"/>
    <property type="match status" value="1"/>
</dbReference>
<dbReference type="GO" id="GO:0005634">
    <property type="term" value="C:nucleus"/>
    <property type="evidence" value="ECO:0007669"/>
    <property type="project" value="UniProtKB-SubCell"/>
</dbReference>
<evidence type="ECO:0000256" key="8">
    <source>
        <dbReference type="ARBA" id="ARBA00022679"/>
    </source>
</evidence>
<keyword evidence="11" id="KW-0175">Coiled coil</keyword>
<dbReference type="PANTHER" id="PTHR13931:SF2">
    <property type="entry name" value="UBIQUITIN CONJUGATION FACTOR E4 B"/>
    <property type="match status" value="1"/>
</dbReference>
<dbReference type="GO" id="GO:0000151">
    <property type="term" value="C:ubiquitin ligase complex"/>
    <property type="evidence" value="ECO:0007669"/>
    <property type="project" value="InterPro"/>
</dbReference>
<feature type="compositionally biased region" description="Low complexity" evidence="12">
    <location>
        <begin position="25"/>
        <end position="42"/>
    </location>
</feature>
<comment type="catalytic activity">
    <reaction evidence="1">
        <text>S-ubiquitinyl-[E2 ubiquitin-conjugating enzyme]-L-cysteine + [acceptor protein]-L-lysine = [E2 ubiquitin-conjugating enzyme]-L-cysteine + N(6)-ubiquitinyl-[acceptor protein]-L-lysine.</text>
        <dbReference type="EC" id="2.3.2.27"/>
    </reaction>
</comment>
<evidence type="ECO:0000256" key="5">
    <source>
        <dbReference type="ARBA" id="ARBA00007434"/>
    </source>
</evidence>
<dbReference type="GO" id="GO:0034450">
    <property type="term" value="F:ubiquitin-ubiquitin ligase activity"/>
    <property type="evidence" value="ECO:0007669"/>
    <property type="project" value="InterPro"/>
</dbReference>
<keyword evidence="9" id="KW-0833">Ubl conjugation pathway</keyword>
<dbReference type="SUPFAM" id="SSF57850">
    <property type="entry name" value="RING/U-box"/>
    <property type="match status" value="1"/>
</dbReference>
<feature type="region of interest" description="Disordered" evidence="12">
    <location>
        <begin position="18"/>
        <end position="89"/>
    </location>
</feature>
<protein>
    <recommendedName>
        <fullName evidence="6">RING-type E3 ubiquitin transferase</fullName>
        <ecNumber evidence="6">2.3.2.27</ecNumber>
    </recommendedName>
</protein>
<feature type="domain" description="U-box" evidence="13">
    <location>
        <begin position="1013"/>
        <end position="1087"/>
    </location>
</feature>
<dbReference type="FunFam" id="3.30.40.10:FF:000055">
    <property type="entry name" value="Ubiquitin conjugation factor e4 a"/>
    <property type="match status" value="1"/>
</dbReference>
<dbReference type="InterPro" id="IPR003613">
    <property type="entry name" value="Ubox_domain"/>
</dbReference>
<dbReference type="GO" id="GO:0006511">
    <property type="term" value="P:ubiquitin-dependent protein catabolic process"/>
    <property type="evidence" value="ECO:0007669"/>
    <property type="project" value="InterPro"/>
</dbReference>
<dbReference type="PROSITE" id="PS51698">
    <property type="entry name" value="U_BOX"/>
    <property type="match status" value="1"/>
</dbReference>
<reference evidence="14 15" key="1">
    <citation type="submission" date="2021-08" db="EMBL/GenBank/DDBJ databases">
        <title>Draft Genome Sequence of Phanerochaete sordida strain YK-624.</title>
        <authorList>
            <person name="Mori T."/>
            <person name="Dohra H."/>
            <person name="Suzuki T."/>
            <person name="Kawagishi H."/>
            <person name="Hirai H."/>
        </authorList>
    </citation>
    <scope>NUCLEOTIDE SEQUENCE [LARGE SCALE GENOMIC DNA]</scope>
    <source>
        <strain evidence="14 15">YK-624</strain>
    </source>
</reference>
<keyword evidence="8" id="KW-0808">Transferase</keyword>
<gene>
    <name evidence="14" type="ORF">PsYK624_146710</name>
</gene>
<evidence type="ECO:0000313" key="14">
    <source>
        <dbReference type="EMBL" id="GJE98441.1"/>
    </source>
</evidence>
<keyword evidence="10" id="KW-0539">Nucleus</keyword>
<dbReference type="EC" id="2.3.2.27" evidence="6"/>
<evidence type="ECO:0000256" key="6">
    <source>
        <dbReference type="ARBA" id="ARBA00012483"/>
    </source>
</evidence>
<dbReference type="GO" id="GO:0000209">
    <property type="term" value="P:protein polyubiquitination"/>
    <property type="evidence" value="ECO:0007669"/>
    <property type="project" value="TreeGrafter"/>
</dbReference>
<accession>A0A9P3LKE4</accession>
<name>A0A9P3LKE4_9APHY</name>